<accession>A0A8J7RKT4</accession>
<sequence length="52" mass="5970">MSQVAVRVEKKSGENWKVRVSQDGQTKESEFSNKEDAKRYAKVEEKRLGIAN</sequence>
<evidence type="ECO:0000313" key="2">
    <source>
        <dbReference type="Proteomes" id="UP000666240"/>
    </source>
</evidence>
<protein>
    <recommendedName>
        <fullName evidence="3">DUF2188 domain-containing protein</fullName>
    </recommendedName>
</protein>
<evidence type="ECO:0000313" key="1">
    <source>
        <dbReference type="EMBL" id="MBP0439041.1"/>
    </source>
</evidence>
<evidence type="ECO:0008006" key="3">
    <source>
        <dbReference type="Google" id="ProtNLM"/>
    </source>
</evidence>
<dbReference type="EMBL" id="JAGIYY010000002">
    <property type="protein sequence ID" value="MBP0439041.1"/>
    <property type="molecule type" value="Genomic_DNA"/>
</dbReference>
<comment type="caution">
    <text evidence="1">The sequence shown here is derived from an EMBL/GenBank/DDBJ whole genome shotgun (WGS) entry which is preliminary data.</text>
</comment>
<reference evidence="1" key="1">
    <citation type="submission" date="2021-03" db="EMBL/GenBank/DDBJ databases">
        <title>Genome sequencing and assembly of Tianweitania sediminis.</title>
        <authorList>
            <person name="Chhetri G."/>
        </authorList>
    </citation>
    <scope>NUCLEOTIDE SEQUENCE</scope>
    <source>
        <strain evidence="1">Z8</strain>
    </source>
</reference>
<dbReference type="RefSeq" id="WP_209335030.1">
    <property type="nucleotide sequence ID" value="NZ_JAGIYY010000002.1"/>
</dbReference>
<dbReference type="Proteomes" id="UP000666240">
    <property type="component" value="Unassembled WGS sequence"/>
</dbReference>
<organism evidence="1 2">
    <name type="scientific">Tianweitania sediminis</name>
    <dbReference type="NCBI Taxonomy" id="1502156"/>
    <lineage>
        <taxon>Bacteria</taxon>
        <taxon>Pseudomonadati</taxon>
        <taxon>Pseudomonadota</taxon>
        <taxon>Alphaproteobacteria</taxon>
        <taxon>Hyphomicrobiales</taxon>
        <taxon>Phyllobacteriaceae</taxon>
        <taxon>Tianweitania</taxon>
    </lineage>
</organism>
<dbReference type="AlphaFoldDB" id="A0A8J7RKT4"/>
<gene>
    <name evidence="1" type="ORF">J5Y06_10295</name>
</gene>
<name>A0A8J7RKT4_9HYPH</name>
<proteinExistence type="predicted"/>
<keyword evidence="2" id="KW-1185">Reference proteome</keyword>